<evidence type="ECO:0000313" key="4">
    <source>
        <dbReference type="Proteomes" id="UP001139534"/>
    </source>
</evidence>
<dbReference type="Gene3D" id="3.40.50.720">
    <property type="entry name" value="NAD(P)-binding Rossmann-like Domain"/>
    <property type="match status" value="1"/>
</dbReference>
<dbReference type="PANTHER" id="PTHR43249:SF1">
    <property type="entry name" value="D-GLUCOSIDE 3-DEHYDROGENASE"/>
    <property type="match status" value="1"/>
</dbReference>
<comment type="caution">
    <text evidence="3">The sequence shown here is derived from an EMBL/GenBank/DDBJ whole genome shotgun (WGS) entry which is preliminary data.</text>
</comment>
<keyword evidence="4" id="KW-1185">Reference proteome</keyword>
<gene>
    <name evidence="3" type="ORF">M0651_13270</name>
</gene>
<evidence type="ECO:0000259" key="2">
    <source>
        <dbReference type="Pfam" id="PF22725"/>
    </source>
</evidence>
<protein>
    <submittedName>
        <fullName evidence="3">Gfo/Idh/MocA family oxidoreductase</fullName>
    </submittedName>
</protein>
<name>A0A9X2BQS2_9BACL</name>
<dbReference type="GO" id="GO:0000166">
    <property type="term" value="F:nucleotide binding"/>
    <property type="evidence" value="ECO:0007669"/>
    <property type="project" value="InterPro"/>
</dbReference>
<evidence type="ECO:0000313" key="3">
    <source>
        <dbReference type="EMBL" id="MCK8488147.1"/>
    </source>
</evidence>
<dbReference type="PANTHER" id="PTHR43249">
    <property type="entry name" value="UDP-N-ACETYL-2-AMINO-2-DEOXY-D-GLUCURONATE OXIDASE"/>
    <property type="match status" value="1"/>
</dbReference>
<dbReference type="InterPro" id="IPR055170">
    <property type="entry name" value="GFO_IDH_MocA-like_dom"/>
</dbReference>
<dbReference type="SUPFAM" id="SSF51735">
    <property type="entry name" value="NAD(P)-binding Rossmann-fold domains"/>
    <property type="match status" value="1"/>
</dbReference>
<feature type="domain" description="Gfo/Idh/MocA-like oxidoreductase N-terminal" evidence="1">
    <location>
        <begin position="4"/>
        <end position="122"/>
    </location>
</feature>
<dbReference type="Proteomes" id="UP001139534">
    <property type="component" value="Unassembled WGS sequence"/>
</dbReference>
<evidence type="ECO:0000259" key="1">
    <source>
        <dbReference type="Pfam" id="PF01408"/>
    </source>
</evidence>
<dbReference type="Pfam" id="PF22725">
    <property type="entry name" value="GFO_IDH_MocA_C3"/>
    <property type="match status" value="1"/>
</dbReference>
<dbReference type="InterPro" id="IPR000683">
    <property type="entry name" value="Gfo/Idh/MocA-like_OxRdtase_N"/>
</dbReference>
<feature type="domain" description="GFO/IDH/MocA-like oxidoreductase" evidence="2">
    <location>
        <begin position="149"/>
        <end position="246"/>
    </location>
</feature>
<dbReference type="InterPro" id="IPR052515">
    <property type="entry name" value="Gfo/Idh/MocA_Oxidoreductase"/>
</dbReference>
<dbReference type="InterPro" id="IPR036291">
    <property type="entry name" value="NAD(P)-bd_dom_sf"/>
</dbReference>
<organism evidence="3 4">
    <name type="scientific">Paenibacillus mellifer</name>
    <dbReference type="NCBI Taxonomy" id="2937794"/>
    <lineage>
        <taxon>Bacteria</taxon>
        <taxon>Bacillati</taxon>
        <taxon>Bacillota</taxon>
        <taxon>Bacilli</taxon>
        <taxon>Bacillales</taxon>
        <taxon>Paenibacillaceae</taxon>
        <taxon>Paenibacillus</taxon>
    </lineage>
</organism>
<sequence>MTLQIGIVGTGWFSKVHGDILAGMDGIRVTGVTGTTAAKAQALADRYPGAIGFGSLTDMLDSQKLDAVYLCIPPMAHGDIEAELIERGIPFFVEKPLAADLDTPQGILARLEQKPLVHAVGYHFRYKESIRRLKESLEGRTIGMALGAWMGDMPQVAWWRSQEGSGGQFVEQTTHIVDLLRYTAGEVTEVYAAYGNRVVQEHFDNVTVPDVGTVTMKLQSGAVATISNTCILPGGVSEVGLHLYTDSGILAWSPERLEIHVPGTKTAYTGQDNPYVAETEAFIHALRTGDTSRILSDYADAVKTQRITCAALESARTGNPVSMGE</sequence>
<dbReference type="Pfam" id="PF01408">
    <property type="entry name" value="GFO_IDH_MocA"/>
    <property type="match status" value="1"/>
</dbReference>
<dbReference type="Gene3D" id="3.30.360.10">
    <property type="entry name" value="Dihydrodipicolinate Reductase, domain 2"/>
    <property type="match status" value="1"/>
</dbReference>
<proteinExistence type="predicted"/>
<dbReference type="SUPFAM" id="SSF55347">
    <property type="entry name" value="Glyceraldehyde-3-phosphate dehydrogenase-like, C-terminal domain"/>
    <property type="match status" value="1"/>
</dbReference>
<reference evidence="3" key="1">
    <citation type="submission" date="2022-04" db="EMBL/GenBank/DDBJ databases">
        <authorList>
            <person name="Seo M.-J."/>
        </authorList>
    </citation>
    <scope>NUCLEOTIDE SEQUENCE</scope>
    <source>
        <strain evidence="3">MBLB2552</strain>
    </source>
</reference>
<dbReference type="EMBL" id="JALPRK010000011">
    <property type="protein sequence ID" value="MCK8488147.1"/>
    <property type="molecule type" value="Genomic_DNA"/>
</dbReference>
<accession>A0A9X2BQS2</accession>
<dbReference type="AlphaFoldDB" id="A0A9X2BQS2"/>
<dbReference type="RefSeq" id="WP_248552229.1">
    <property type="nucleotide sequence ID" value="NZ_JALPRK010000011.1"/>
</dbReference>